<reference evidence="1 2" key="1">
    <citation type="submission" date="2020-11" db="EMBL/GenBank/DDBJ databases">
        <title>Hymenobacter sp.</title>
        <authorList>
            <person name="Kim M.K."/>
        </authorList>
    </citation>
    <scope>NUCLEOTIDE SEQUENCE [LARGE SCALE GENOMIC DNA]</scope>
    <source>
        <strain evidence="1 2">BT594</strain>
    </source>
</reference>
<accession>A0ABS0KY73</accession>
<dbReference type="Proteomes" id="UP000601099">
    <property type="component" value="Unassembled WGS sequence"/>
</dbReference>
<dbReference type="Gene3D" id="1.20.1260.10">
    <property type="match status" value="1"/>
</dbReference>
<gene>
    <name evidence="1" type="ORF">I5L79_04645</name>
</gene>
<dbReference type="InterPro" id="IPR012347">
    <property type="entry name" value="Ferritin-like"/>
</dbReference>
<proteinExistence type="predicted"/>
<sequence length="299" mass="32104">MNFLQLLADLAQTNPAVYTQASQRRAMLRQLSQAGVRVAATALPLAGLLASPAKAGIHENLLDSLTLALTLEYLESDFYRTALGLLAQPDGSLVSAGFVPADVRADIETLQQHEEQHVQFLTTALQNSGVAVPARPRFDFTGSHNGTTPALFPDVFSNFDTFLRVAQTLEDAGVRAYKGQAIFLSGDNALLEAAFRIHSVEARHASHIRRLRRLRQSGTGEAIRNWVGPGLSGSPAAPATDAAYVDEGAITQPLPTAIIRLDELAIGSDTDRALRSAQEAFDEPLSTAQSTALANLFIY</sequence>
<organism evidence="1 2">
    <name type="scientific">Hymenobacter guriensis</name>
    <dbReference type="NCBI Taxonomy" id="2793065"/>
    <lineage>
        <taxon>Bacteria</taxon>
        <taxon>Pseudomonadati</taxon>
        <taxon>Bacteroidota</taxon>
        <taxon>Cytophagia</taxon>
        <taxon>Cytophagales</taxon>
        <taxon>Hymenobacteraceae</taxon>
        <taxon>Hymenobacter</taxon>
    </lineage>
</organism>
<comment type="caution">
    <text evidence="1">The sequence shown here is derived from an EMBL/GenBank/DDBJ whole genome shotgun (WGS) entry which is preliminary data.</text>
</comment>
<evidence type="ECO:0000313" key="2">
    <source>
        <dbReference type="Proteomes" id="UP000601099"/>
    </source>
</evidence>
<dbReference type="RefSeq" id="WP_196953862.1">
    <property type="nucleotide sequence ID" value="NZ_JADWYK010000002.1"/>
</dbReference>
<protein>
    <submittedName>
        <fullName evidence="1">Ferritin-like domain-containing protein</fullName>
    </submittedName>
</protein>
<evidence type="ECO:0000313" key="1">
    <source>
        <dbReference type="EMBL" id="MBG8552822.1"/>
    </source>
</evidence>
<dbReference type="SUPFAM" id="SSF47240">
    <property type="entry name" value="Ferritin-like"/>
    <property type="match status" value="1"/>
</dbReference>
<dbReference type="Pfam" id="PF13668">
    <property type="entry name" value="Ferritin_2"/>
    <property type="match status" value="1"/>
</dbReference>
<dbReference type="EMBL" id="JADWYK010000002">
    <property type="protein sequence ID" value="MBG8552822.1"/>
    <property type="molecule type" value="Genomic_DNA"/>
</dbReference>
<dbReference type="InterPro" id="IPR009078">
    <property type="entry name" value="Ferritin-like_SF"/>
</dbReference>
<keyword evidence="2" id="KW-1185">Reference proteome</keyword>
<name>A0ABS0KY73_9BACT</name>